<evidence type="ECO:0000313" key="2">
    <source>
        <dbReference type="Proteomes" id="UP000266861"/>
    </source>
</evidence>
<gene>
    <name evidence="1" type="ORF">Glove_271g78</name>
</gene>
<sequence length="64" mass="7517">MVIFQQSKVSTNMMRILMKVTTWMASRVHYLTSSKICDLLRKQYQHEKRGVSSNIVKPVGEWES</sequence>
<organism evidence="1 2">
    <name type="scientific">Diversispora epigaea</name>
    <dbReference type="NCBI Taxonomy" id="1348612"/>
    <lineage>
        <taxon>Eukaryota</taxon>
        <taxon>Fungi</taxon>
        <taxon>Fungi incertae sedis</taxon>
        <taxon>Mucoromycota</taxon>
        <taxon>Glomeromycotina</taxon>
        <taxon>Glomeromycetes</taxon>
        <taxon>Diversisporales</taxon>
        <taxon>Diversisporaceae</taxon>
        <taxon>Diversispora</taxon>
    </lineage>
</organism>
<keyword evidence="2" id="KW-1185">Reference proteome</keyword>
<dbReference type="Proteomes" id="UP000266861">
    <property type="component" value="Unassembled WGS sequence"/>
</dbReference>
<name>A0A397I4B0_9GLOM</name>
<dbReference type="EMBL" id="PQFF01000248">
    <property type="protein sequence ID" value="RHZ70499.1"/>
    <property type="molecule type" value="Genomic_DNA"/>
</dbReference>
<reference evidence="1 2" key="1">
    <citation type="submission" date="2018-08" db="EMBL/GenBank/DDBJ databases">
        <title>Genome and evolution of the arbuscular mycorrhizal fungus Diversispora epigaea (formerly Glomus versiforme) and its bacterial endosymbionts.</title>
        <authorList>
            <person name="Sun X."/>
            <person name="Fei Z."/>
            <person name="Harrison M."/>
        </authorList>
    </citation>
    <scope>NUCLEOTIDE SEQUENCE [LARGE SCALE GENOMIC DNA]</scope>
    <source>
        <strain evidence="1 2">IT104</strain>
    </source>
</reference>
<protein>
    <submittedName>
        <fullName evidence="1">Uncharacterized protein</fullName>
    </submittedName>
</protein>
<comment type="caution">
    <text evidence="1">The sequence shown here is derived from an EMBL/GenBank/DDBJ whole genome shotgun (WGS) entry which is preliminary data.</text>
</comment>
<accession>A0A397I4B0</accession>
<evidence type="ECO:0000313" key="1">
    <source>
        <dbReference type="EMBL" id="RHZ70499.1"/>
    </source>
</evidence>
<proteinExistence type="predicted"/>
<dbReference type="AlphaFoldDB" id="A0A397I4B0"/>